<name>A0A1R2BU64_9CILI</name>
<dbReference type="SUPFAM" id="SSF48403">
    <property type="entry name" value="Ankyrin repeat"/>
    <property type="match status" value="1"/>
</dbReference>
<feature type="repeat" description="ANK" evidence="3">
    <location>
        <begin position="101"/>
        <end position="133"/>
    </location>
</feature>
<dbReference type="PROSITE" id="PS50297">
    <property type="entry name" value="ANK_REP_REGION"/>
    <property type="match status" value="2"/>
</dbReference>
<dbReference type="Proteomes" id="UP000187209">
    <property type="component" value="Unassembled WGS sequence"/>
</dbReference>
<dbReference type="AlphaFoldDB" id="A0A1R2BU64"/>
<dbReference type="Gene3D" id="1.10.150.50">
    <property type="entry name" value="Transcription Factor, Ets-1"/>
    <property type="match status" value="2"/>
</dbReference>
<proteinExistence type="predicted"/>
<keyword evidence="1" id="KW-0677">Repeat</keyword>
<sequence length="399" mass="45353">MIEEIHKACRIGDTETLSQLILKHPEYLNQNDSKLGWCPLYRSVVCNQLTSVEYLLKQGADANTQNRLGESPLHQASYNNYVDIASSLLQHGASPNISQNDGDTPLHHACMRGNYEMVEILLKYNADPCKPNKVLCKTPVDYAIENNHSQIIQLLHHRKNKSCAVFNEDSSTTKETTFEPECEKTSRSRLDMQKISYSFTQDLYSPLSKIPNQLMAWLSKYKLEVAYDILLQNGYEDLGTLVSQVHGSPPLSLEQLEKIGICKPGHRLLLLARLEDELVKKPRISTSKSLSKITWCTKVPQSPGIEFSAGLEDFLDSLGLKVLLDRFIEAGLEDYEQVVFLMGSNYPITDEFLQKEVGIEKIGYRHRLLSRLNEEAVIKKKFLRIEKDDIRSACECIVM</sequence>
<protein>
    <submittedName>
        <fullName evidence="4">Uncharacterized protein</fullName>
    </submittedName>
</protein>
<dbReference type="Gene3D" id="1.25.40.20">
    <property type="entry name" value="Ankyrin repeat-containing domain"/>
    <property type="match status" value="1"/>
</dbReference>
<dbReference type="InterPro" id="IPR002110">
    <property type="entry name" value="Ankyrin_rpt"/>
</dbReference>
<dbReference type="PANTHER" id="PTHR24180:SF45">
    <property type="entry name" value="POLY [ADP-RIBOSE] POLYMERASE TANKYRASE"/>
    <property type="match status" value="1"/>
</dbReference>
<evidence type="ECO:0000313" key="4">
    <source>
        <dbReference type="EMBL" id="OMJ80284.1"/>
    </source>
</evidence>
<dbReference type="InterPro" id="IPR051637">
    <property type="entry name" value="Ank_repeat_dom-contain_49"/>
</dbReference>
<dbReference type="SMART" id="SM00248">
    <property type="entry name" value="ANK"/>
    <property type="match status" value="4"/>
</dbReference>
<reference evidence="4 5" key="1">
    <citation type="submission" date="2016-11" db="EMBL/GenBank/DDBJ databases">
        <title>The macronuclear genome of Stentor coeruleus: a giant cell with tiny introns.</title>
        <authorList>
            <person name="Slabodnick M."/>
            <person name="Ruby J.G."/>
            <person name="Reiff S.B."/>
            <person name="Swart E.C."/>
            <person name="Gosai S."/>
            <person name="Prabakaran S."/>
            <person name="Witkowska E."/>
            <person name="Larue G.E."/>
            <person name="Fisher S."/>
            <person name="Freeman R.M."/>
            <person name="Gunawardena J."/>
            <person name="Chu W."/>
            <person name="Stover N.A."/>
            <person name="Gregory B.D."/>
            <person name="Nowacki M."/>
            <person name="Derisi J."/>
            <person name="Roy S.W."/>
            <person name="Marshall W.F."/>
            <person name="Sood P."/>
        </authorList>
    </citation>
    <scope>NUCLEOTIDE SEQUENCE [LARGE SCALE GENOMIC DNA]</scope>
    <source>
        <strain evidence="4">WM001</strain>
    </source>
</reference>
<evidence type="ECO:0000256" key="1">
    <source>
        <dbReference type="ARBA" id="ARBA00022737"/>
    </source>
</evidence>
<feature type="repeat" description="ANK" evidence="3">
    <location>
        <begin position="68"/>
        <end position="100"/>
    </location>
</feature>
<feature type="repeat" description="ANK" evidence="3">
    <location>
        <begin position="35"/>
        <end position="67"/>
    </location>
</feature>
<organism evidence="4 5">
    <name type="scientific">Stentor coeruleus</name>
    <dbReference type="NCBI Taxonomy" id="5963"/>
    <lineage>
        <taxon>Eukaryota</taxon>
        <taxon>Sar</taxon>
        <taxon>Alveolata</taxon>
        <taxon>Ciliophora</taxon>
        <taxon>Postciliodesmatophora</taxon>
        <taxon>Heterotrichea</taxon>
        <taxon>Heterotrichida</taxon>
        <taxon>Stentoridae</taxon>
        <taxon>Stentor</taxon>
    </lineage>
</organism>
<evidence type="ECO:0000256" key="3">
    <source>
        <dbReference type="PROSITE-ProRule" id="PRU00023"/>
    </source>
</evidence>
<keyword evidence="5" id="KW-1185">Reference proteome</keyword>
<gene>
    <name evidence="4" type="ORF">SteCoe_19486</name>
</gene>
<dbReference type="InterPro" id="IPR036770">
    <property type="entry name" value="Ankyrin_rpt-contain_sf"/>
</dbReference>
<dbReference type="PANTHER" id="PTHR24180">
    <property type="entry name" value="CYCLIN-DEPENDENT KINASE INHIBITOR 2C-RELATED"/>
    <property type="match status" value="1"/>
</dbReference>
<keyword evidence="2 3" id="KW-0040">ANK repeat</keyword>
<dbReference type="EMBL" id="MPUH01000430">
    <property type="protein sequence ID" value="OMJ80284.1"/>
    <property type="molecule type" value="Genomic_DNA"/>
</dbReference>
<dbReference type="SUPFAM" id="SSF47769">
    <property type="entry name" value="SAM/Pointed domain"/>
    <property type="match status" value="2"/>
</dbReference>
<comment type="caution">
    <text evidence="4">The sequence shown here is derived from an EMBL/GenBank/DDBJ whole genome shotgun (WGS) entry which is preliminary data.</text>
</comment>
<evidence type="ECO:0000256" key="2">
    <source>
        <dbReference type="ARBA" id="ARBA00023043"/>
    </source>
</evidence>
<accession>A0A1R2BU64</accession>
<dbReference type="InterPro" id="IPR013761">
    <property type="entry name" value="SAM/pointed_sf"/>
</dbReference>
<evidence type="ECO:0000313" key="5">
    <source>
        <dbReference type="Proteomes" id="UP000187209"/>
    </source>
</evidence>
<dbReference type="OrthoDB" id="293356at2759"/>
<dbReference type="Pfam" id="PF12796">
    <property type="entry name" value="Ank_2"/>
    <property type="match status" value="1"/>
</dbReference>
<dbReference type="PROSITE" id="PS50088">
    <property type="entry name" value="ANK_REPEAT"/>
    <property type="match status" value="3"/>
</dbReference>